<keyword evidence="4" id="KW-1185">Reference proteome</keyword>
<dbReference type="OrthoDB" id="4150at2759"/>
<gene>
    <name evidence="3" type="ORF">B7P43_G01714</name>
</gene>
<name>A0A2J7PDP5_9NEOP</name>
<dbReference type="GO" id="GO:0005739">
    <property type="term" value="C:mitochondrion"/>
    <property type="evidence" value="ECO:0007669"/>
    <property type="project" value="TreeGrafter"/>
</dbReference>
<proteinExistence type="predicted"/>
<dbReference type="Pfam" id="PF25818">
    <property type="entry name" value="MTRES1_C"/>
    <property type="match status" value="1"/>
</dbReference>
<keyword evidence="1" id="KW-0694">RNA-binding</keyword>
<protein>
    <recommendedName>
        <fullName evidence="2">Mitochondrial transcription rescue factor 1 C-terminal domain-containing protein</fullName>
    </recommendedName>
</protein>
<evidence type="ECO:0000259" key="2">
    <source>
        <dbReference type="Pfam" id="PF25818"/>
    </source>
</evidence>
<comment type="caution">
    <text evidence="3">The sequence shown here is derived from an EMBL/GenBank/DDBJ whole genome shotgun (WGS) entry which is preliminary data.</text>
</comment>
<accession>A0A2J7PDP5</accession>
<dbReference type="GO" id="GO:1903108">
    <property type="term" value="P:regulation of mitochondrial transcription"/>
    <property type="evidence" value="ECO:0007669"/>
    <property type="project" value="TreeGrafter"/>
</dbReference>
<organism evidence="3 4">
    <name type="scientific">Cryptotermes secundus</name>
    <dbReference type="NCBI Taxonomy" id="105785"/>
    <lineage>
        <taxon>Eukaryota</taxon>
        <taxon>Metazoa</taxon>
        <taxon>Ecdysozoa</taxon>
        <taxon>Arthropoda</taxon>
        <taxon>Hexapoda</taxon>
        <taxon>Insecta</taxon>
        <taxon>Pterygota</taxon>
        <taxon>Neoptera</taxon>
        <taxon>Polyneoptera</taxon>
        <taxon>Dictyoptera</taxon>
        <taxon>Blattodea</taxon>
        <taxon>Blattoidea</taxon>
        <taxon>Termitoidae</taxon>
        <taxon>Kalotermitidae</taxon>
        <taxon>Cryptotermitinae</taxon>
        <taxon>Cryptotermes</taxon>
    </lineage>
</organism>
<dbReference type="PROSITE" id="PS50889">
    <property type="entry name" value="S4"/>
    <property type="match status" value="1"/>
</dbReference>
<reference evidence="3 4" key="1">
    <citation type="submission" date="2017-12" db="EMBL/GenBank/DDBJ databases">
        <title>Hemimetabolous genomes reveal molecular basis of termite eusociality.</title>
        <authorList>
            <person name="Harrison M.C."/>
            <person name="Jongepier E."/>
            <person name="Robertson H.M."/>
            <person name="Arning N."/>
            <person name="Bitard-Feildel T."/>
            <person name="Chao H."/>
            <person name="Childers C.P."/>
            <person name="Dinh H."/>
            <person name="Doddapaneni H."/>
            <person name="Dugan S."/>
            <person name="Gowin J."/>
            <person name="Greiner C."/>
            <person name="Han Y."/>
            <person name="Hu H."/>
            <person name="Hughes D.S.T."/>
            <person name="Huylmans A.-K."/>
            <person name="Kemena C."/>
            <person name="Kremer L.P.M."/>
            <person name="Lee S.L."/>
            <person name="Lopez-Ezquerra A."/>
            <person name="Mallet L."/>
            <person name="Monroy-Kuhn J.M."/>
            <person name="Moser A."/>
            <person name="Murali S.C."/>
            <person name="Muzny D.M."/>
            <person name="Otani S."/>
            <person name="Piulachs M.-D."/>
            <person name="Poelchau M."/>
            <person name="Qu J."/>
            <person name="Schaub F."/>
            <person name="Wada-Katsumata A."/>
            <person name="Worley K.C."/>
            <person name="Xie Q."/>
            <person name="Ylla G."/>
            <person name="Poulsen M."/>
            <person name="Gibbs R.A."/>
            <person name="Schal C."/>
            <person name="Richards S."/>
            <person name="Belles X."/>
            <person name="Korb J."/>
            <person name="Bornberg-Bauer E."/>
        </authorList>
    </citation>
    <scope>NUCLEOTIDE SEQUENCE [LARGE SCALE GENOMIC DNA]</scope>
    <source>
        <tissue evidence="3">Whole body</tissue>
    </source>
</reference>
<evidence type="ECO:0000313" key="3">
    <source>
        <dbReference type="EMBL" id="PNF14453.1"/>
    </source>
</evidence>
<dbReference type="STRING" id="105785.A0A2J7PDP5"/>
<dbReference type="InterPro" id="IPR057896">
    <property type="entry name" value="MTRES1_C"/>
</dbReference>
<dbReference type="PANTHER" id="PTHR13633:SF3">
    <property type="entry name" value="MITOCHONDRIAL TRANSCRIPTION RESCUE FACTOR 1"/>
    <property type="match status" value="1"/>
</dbReference>
<dbReference type="PANTHER" id="PTHR13633">
    <property type="entry name" value="MITOCHONDRIAL TRANSCRIPTION RESCUE FACTOR 1"/>
    <property type="match status" value="1"/>
</dbReference>
<dbReference type="InParanoid" id="A0A2J7PDP5"/>
<dbReference type="Proteomes" id="UP000235965">
    <property type="component" value="Unassembled WGS sequence"/>
</dbReference>
<dbReference type="GO" id="GO:0003723">
    <property type="term" value="F:RNA binding"/>
    <property type="evidence" value="ECO:0007669"/>
    <property type="project" value="UniProtKB-KW"/>
</dbReference>
<dbReference type="AlphaFoldDB" id="A0A2J7PDP5"/>
<feature type="domain" description="Mitochondrial transcription rescue factor 1 C-terminal" evidence="2">
    <location>
        <begin position="2"/>
        <end position="75"/>
    </location>
</feature>
<evidence type="ECO:0000256" key="1">
    <source>
        <dbReference type="PROSITE-ProRule" id="PRU00182"/>
    </source>
</evidence>
<evidence type="ECO:0000313" key="4">
    <source>
        <dbReference type="Proteomes" id="UP000235965"/>
    </source>
</evidence>
<sequence>SKVEKLFYESRIRVNGEKILKKSAQLDVGDEVDVIRSLSPMNPEFLLVSRIEILSVKAGEEHIAVKLRRFKSLTVENYRDPWKESADAT</sequence>
<dbReference type="EMBL" id="NEVH01026386">
    <property type="protein sequence ID" value="PNF14453.1"/>
    <property type="molecule type" value="Genomic_DNA"/>
</dbReference>
<feature type="non-terminal residue" evidence="3">
    <location>
        <position position="1"/>
    </location>
</feature>